<feature type="transmembrane region" description="Helical" evidence="6">
    <location>
        <begin position="257"/>
        <end position="279"/>
    </location>
</feature>
<dbReference type="Proteomes" id="UP000027661">
    <property type="component" value="Unassembled WGS sequence"/>
</dbReference>
<evidence type="ECO:0000256" key="5">
    <source>
        <dbReference type="ARBA" id="ARBA00023136"/>
    </source>
</evidence>
<dbReference type="GO" id="GO:0015144">
    <property type="term" value="F:carbohydrate transmembrane transporter activity"/>
    <property type="evidence" value="ECO:0007669"/>
    <property type="project" value="InterPro"/>
</dbReference>
<comment type="subcellular location">
    <subcellularLocation>
        <location evidence="1">Membrane</location>
        <topology evidence="1">Multi-pass membrane protein</topology>
    </subcellularLocation>
</comment>
<dbReference type="Pfam" id="PF07168">
    <property type="entry name" value="Ureide_permease"/>
    <property type="match status" value="2"/>
</dbReference>
<dbReference type="PATRIC" id="fig|1339352.3.peg.1555"/>
<keyword evidence="5 6" id="KW-0472">Membrane</keyword>
<accession>A0A069ST81</accession>
<protein>
    <submittedName>
        <fullName evidence="7">Ureide permease family protein</fullName>
    </submittedName>
</protein>
<feature type="transmembrane region" description="Helical" evidence="6">
    <location>
        <begin position="318"/>
        <end position="336"/>
    </location>
</feature>
<keyword evidence="4 6" id="KW-1133">Transmembrane helix</keyword>
<feature type="transmembrane region" description="Helical" evidence="6">
    <location>
        <begin position="216"/>
        <end position="236"/>
    </location>
</feature>
<evidence type="ECO:0000313" key="7">
    <source>
        <dbReference type="EMBL" id="KDS54918.1"/>
    </source>
</evidence>
<feature type="transmembrane region" description="Helical" evidence="6">
    <location>
        <begin position="118"/>
        <end position="138"/>
    </location>
</feature>
<dbReference type="GO" id="GO:0016020">
    <property type="term" value="C:membrane"/>
    <property type="evidence" value="ECO:0007669"/>
    <property type="project" value="UniProtKB-SubCell"/>
</dbReference>
<keyword evidence="3 6" id="KW-0812">Transmembrane</keyword>
<feature type="transmembrane region" description="Helical" evidence="6">
    <location>
        <begin position="6"/>
        <end position="24"/>
    </location>
</feature>
<evidence type="ECO:0000256" key="1">
    <source>
        <dbReference type="ARBA" id="ARBA00004141"/>
    </source>
</evidence>
<evidence type="ECO:0000313" key="8">
    <source>
        <dbReference type="Proteomes" id="UP000027661"/>
    </source>
</evidence>
<sequence length="338" mass="35978">MILVDNYFLAILCCVICCACWGSWANTQKMVAAKQWSFELFYWDLTVGLFLTALLGAVTLGSMGSEGRTFFQDLAVMDWSSIQYAFLGGVVWNFGNIFLTAAIAVAGMSVGFPIGGGLAWIGGIVFNYLLISLAGQTYQGNQLLLWSGVLVIIVAILICGKAYGKLSSGKASTPKKGILLAIMAGIAIMFFYGLVVKSLDPQYVAGGTGTLTPYTGVFFFAVGILASTPIFNTFAMKHPVEGKAVTMKDYFAGDAKTHLTGMLGGFIWMGGMVISFMGAGAANPAISYALSNAAPVVAMIWGVFVWKEFKEAPKGTNKLIAAMFSLFIIGLISITLSN</sequence>
<evidence type="ECO:0000256" key="3">
    <source>
        <dbReference type="ARBA" id="ARBA00022692"/>
    </source>
</evidence>
<comment type="caution">
    <text evidence="7">The sequence shown here is derived from an EMBL/GenBank/DDBJ whole genome shotgun (WGS) entry which is preliminary data.</text>
</comment>
<dbReference type="PANTHER" id="PTHR16119:SF17">
    <property type="entry name" value="TRANSMEMBRANE PROTEIN 144"/>
    <property type="match status" value="1"/>
</dbReference>
<feature type="transmembrane region" description="Helical" evidence="6">
    <location>
        <begin position="285"/>
        <end position="306"/>
    </location>
</feature>
<dbReference type="GeneID" id="5301324"/>
<evidence type="ECO:0000256" key="6">
    <source>
        <dbReference type="SAM" id="Phobius"/>
    </source>
</evidence>
<feature type="transmembrane region" description="Helical" evidence="6">
    <location>
        <begin position="45"/>
        <end position="64"/>
    </location>
</feature>
<dbReference type="InterPro" id="IPR010651">
    <property type="entry name" value="Sugar_transport"/>
</dbReference>
<gene>
    <name evidence="7" type="ORF">M099_1602</name>
</gene>
<dbReference type="InterPro" id="IPR009834">
    <property type="entry name" value="Ureide_permease"/>
</dbReference>
<feature type="transmembrane region" description="Helical" evidence="6">
    <location>
        <begin position="144"/>
        <end position="164"/>
    </location>
</feature>
<dbReference type="PANTHER" id="PTHR16119">
    <property type="entry name" value="TRANSMEMBRANE PROTEIN 144"/>
    <property type="match status" value="1"/>
</dbReference>
<dbReference type="AlphaFoldDB" id="A0A069ST81"/>
<dbReference type="RefSeq" id="WP_005842348.1">
    <property type="nucleotide sequence ID" value="NZ_JNHM01000019.1"/>
</dbReference>
<dbReference type="EMBL" id="JNHM01000019">
    <property type="protein sequence ID" value="KDS54918.1"/>
    <property type="molecule type" value="Genomic_DNA"/>
</dbReference>
<evidence type="ECO:0000256" key="4">
    <source>
        <dbReference type="ARBA" id="ARBA00022989"/>
    </source>
</evidence>
<evidence type="ECO:0000256" key="2">
    <source>
        <dbReference type="ARBA" id="ARBA00006117"/>
    </source>
</evidence>
<organism evidence="7 8">
    <name type="scientific">Phocaeicola vulgatus str. 3975 RP4</name>
    <dbReference type="NCBI Taxonomy" id="1339352"/>
    <lineage>
        <taxon>Bacteria</taxon>
        <taxon>Pseudomonadati</taxon>
        <taxon>Bacteroidota</taxon>
        <taxon>Bacteroidia</taxon>
        <taxon>Bacteroidales</taxon>
        <taxon>Bacteroidaceae</taxon>
        <taxon>Phocaeicola</taxon>
    </lineage>
</organism>
<name>A0A069ST81_PHOVU</name>
<comment type="similarity">
    <text evidence="2">Belongs to the GRP transporter (TC 2.A.7.5) family.</text>
</comment>
<feature type="transmembrane region" description="Helical" evidence="6">
    <location>
        <begin position="84"/>
        <end position="106"/>
    </location>
</feature>
<feature type="transmembrane region" description="Helical" evidence="6">
    <location>
        <begin position="176"/>
        <end position="196"/>
    </location>
</feature>
<reference evidence="7 8" key="1">
    <citation type="submission" date="2014-04" db="EMBL/GenBank/DDBJ databases">
        <authorList>
            <person name="Sears C."/>
            <person name="Carroll K."/>
            <person name="Sack B.R."/>
            <person name="Qadri F."/>
            <person name="Myers L.L."/>
            <person name="Chung G.-T."/>
            <person name="Escheverria P."/>
            <person name="Fraser C.M."/>
            <person name="Sadzewicz L."/>
            <person name="Shefchek K.A."/>
            <person name="Tallon L."/>
            <person name="Das S.P."/>
            <person name="Daugherty S."/>
            <person name="Mongodin E.F."/>
        </authorList>
    </citation>
    <scope>NUCLEOTIDE SEQUENCE [LARGE SCALE GENOMIC DNA]</scope>
    <source>
        <strain evidence="7 8">3975 RP4</strain>
    </source>
</reference>
<proteinExistence type="inferred from homology"/>